<evidence type="ECO:0000256" key="1">
    <source>
        <dbReference type="ARBA" id="ARBA00023015"/>
    </source>
</evidence>
<keyword evidence="2 4" id="KW-0238">DNA-binding</keyword>
<keyword evidence="3" id="KW-0804">Transcription</keyword>
<gene>
    <name evidence="7" type="ORF">J2S69_001876</name>
    <name evidence="6" type="ORF">O2L01_05955</name>
</gene>
<comment type="caution">
    <text evidence="6">The sequence shown here is derived from an EMBL/GenBank/DDBJ whole genome shotgun (WGS) entry which is preliminary data.</text>
</comment>
<organism evidence="6 8">
    <name type="scientific">Glycomyces lechevalierae</name>
    <dbReference type="NCBI Taxonomy" id="256034"/>
    <lineage>
        <taxon>Bacteria</taxon>
        <taxon>Bacillati</taxon>
        <taxon>Actinomycetota</taxon>
        <taxon>Actinomycetes</taxon>
        <taxon>Glycomycetales</taxon>
        <taxon>Glycomycetaceae</taxon>
        <taxon>Glycomyces</taxon>
    </lineage>
</organism>
<proteinExistence type="predicted"/>
<sequence>MAIRDTPGPRERLLQAAQSLTYSHGMGVGVDALLKTANVARRSLYEHFGGKDGLLTEVLKRTTEADEARYVETMDAAGTEPRERLLAVFDALGDVVTAPGFRGCRYLAADMTLSDPDHPGHAVTRAYRERVCGLLERELRRLGHPRPALGADQLLMLIDGAMAAGATRTGTDPAAAARELAAVVIDAKAT</sequence>
<dbReference type="SUPFAM" id="SSF48498">
    <property type="entry name" value="Tetracyclin repressor-like, C-terminal domain"/>
    <property type="match status" value="1"/>
</dbReference>
<evidence type="ECO:0000256" key="2">
    <source>
        <dbReference type="ARBA" id="ARBA00023125"/>
    </source>
</evidence>
<name>A0A9X3PSH1_9ACTN</name>
<dbReference type="PANTHER" id="PTHR47506:SF3">
    <property type="entry name" value="HTH-TYPE TRANSCRIPTIONAL REGULATOR LMRA"/>
    <property type="match status" value="1"/>
</dbReference>
<dbReference type="InterPro" id="IPR009057">
    <property type="entry name" value="Homeodomain-like_sf"/>
</dbReference>
<feature type="domain" description="HTH tetR-type" evidence="5">
    <location>
        <begin position="7"/>
        <end position="66"/>
    </location>
</feature>
<dbReference type="PRINTS" id="PR00455">
    <property type="entry name" value="HTHTETR"/>
</dbReference>
<accession>A0A9X3PSH1</accession>
<evidence type="ECO:0000313" key="6">
    <source>
        <dbReference type="EMBL" id="MDA1384518.1"/>
    </source>
</evidence>
<dbReference type="PANTHER" id="PTHR47506">
    <property type="entry name" value="TRANSCRIPTIONAL REGULATORY PROTEIN"/>
    <property type="match status" value="1"/>
</dbReference>
<dbReference type="Gene3D" id="1.10.357.10">
    <property type="entry name" value="Tetracycline Repressor, domain 2"/>
    <property type="match status" value="1"/>
</dbReference>
<dbReference type="AlphaFoldDB" id="A0A9X3PSH1"/>
<dbReference type="Proteomes" id="UP001183604">
    <property type="component" value="Unassembled WGS sequence"/>
</dbReference>
<evidence type="ECO:0000256" key="4">
    <source>
        <dbReference type="PROSITE-ProRule" id="PRU00335"/>
    </source>
</evidence>
<dbReference type="EMBL" id="JAVDYD010000001">
    <property type="protein sequence ID" value="MDR7338157.1"/>
    <property type="molecule type" value="Genomic_DNA"/>
</dbReference>
<protein>
    <submittedName>
        <fullName evidence="6 7">AcrR family transcriptional regulator</fullName>
    </submittedName>
</protein>
<dbReference type="RefSeq" id="WP_270120979.1">
    <property type="nucleotide sequence ID" value="NZ_BAAAOM010000007.1"/>
</dbReference>
<reference evidence="6" key="1">
    <citation type="submission" date="2022-12" db="EMBL/GenBank/DDBJ databases">
        <title>Gycomyces niveus sp.nov., a novel actinomycete isolated from soil in Shouguang.</title>
        <authorList>
            <person name="Yang X."/>
        </authorList>
    </citation>
    <scope>NUCLEOTIDE SEQUENCE</scope>
    <source>
        <strain evidence="6">DSM 44724</strain>
    </source>
</reference>
<keyword evidence="9" id="KW-1185">Reference proteome</keyword>
<evidence type="ECO:0000313" key="9">
    <source>
        <dbReference type="Proteomes" id="UP001183604"/>
    </source>
</evidence>
<dbReference type="InterPro" id="IPR001647">
    <property type="entry name" value="HTH_TetR"/>
</dbReference>
<dbReference type="EMBL" id="JAPZVQ010000002">
    <property type="protein sequence ID" value="MDA1384518.1"/>
    <property type="molecule type" value="Genomic_DNA"/>
</dbReference>
<dbReference type="PROSITE" id="PS50977">
    <property type="entry name" value="HTH_TETR_2"/>
    <property type="match status" value="1"/>
</dbReference>
<dbReference type="SUPFAM" id="SSF46689">
    <property type="entry name" value="Homeodomain-like"/>
    <property type="match status" value="1"/>
</dbReference>
<dbReference type="InterPro" id="IPR036271">
    <property type="entry name" value="Tet_transcr_reg_TetR-rel_C_sf"/>
</dbReference>
<keyword evidence="1" id="KW-0805">Transcription regulation</keyword>
<dbReference type="GO" id="GO:0003677">
    <property type="term" value="F:DNA binding"/>
    <property type="evidence" value="ECO:0007669"/>
    <property type="project" value="UniProtKB-UniRule"/>
</dbReference>
<evidence type="ECO:0000313" key="8">
    <source>
        <dbReference type="Proteomes" id="UP001145799"/>
    </source>
</evidence>
<dbReference type="Proteomes" id="UP001145799">
    <property type="component" value="Unassembled WGS sequence"/>
</dbReference>
<evidence type="ECO:0000256" key="3">
    <source>
        <dbReference type="ARBA" id="ARBA00023163"/>
    </source>
</evidence>
<reference evidence="7 9" key="2">
    <citation type="submission" date="2023-07" db="EMBL/GenBank/DDBJ databases">
        <title>Sequencing the genomes of 1000 actinobacteria strains.</title>
        <authorList>
            <person name="Klenk H.-P."/>
        </authorList>
    </citation>
    <scope>NUCLEOTIDE SEQUENCE [LARGE SCALE GENOMIC DNA]</scope>
    <source>
        <strain evidence="7 9">DSM 44724</strain>
    </source>
</reference>
<evidence type="ECO:0000313" key="7">
    <source>
        <dbReference type="EMBL" id="MDR7338157.1"/>
    </source>
</evidence>
<evidence type="ECO:0000259" key="5">
    <source>
        <dbReference type="PROSITE" id="PS50977"/>
    </source>
</evidence>
<feature type="DNA-binding region" description="H-T-H motif" evidence="4">
    <location>
        <begin position="29"/>
        <end position="48"/>
    </location>
</feature>
<dbReference type="Pfam" id="PF00440">
    <property type="entry name" value="TetR_N"/>
    <property type="match status" value="1"/>
</dbReference>